<evidence type="ECO:0000256" key="10">
    <source>
        <dbReference type="ARBA" id="ARBA00044881"/>
    </source>
</evidence>
<reference evidence="27 28" key="1">
    <citation type="submission" date="2020-05" db="EMBL/GenBank/DDBJ databases">
        <title>Compete genome of Limnobacter sp. SAORIC-580.</title>
        <authorList>
            <person name="Song J."/>
            <person name="Cho J.-C."/>
        </authorList>
    </citation>
    <scope>NUCLEOTIDE SEQUENCE [LARGE SCALE GENOMIC DNA]</scope>
    <source>
        <strain evidence="27 28">SAORIC-580</strain>
    </source>
</reference>
<organism evidence="27 28">
    <name type="scientific">Limnobacter profundi</name>
    <dbReference type="NCBI Taxonomy" id="2732163"/>
    <lineage>
        <taxon>Bacteria</taxon>
        <taxon>Pseudomonadati</taxon>
        <taxon>Pseudomonadota</taxon>
        <taxon>Betaproteobacteria</taxon>
        <taxon>Burkholderiales</taxon>
        <taxon>Burkholderiaceae</taxon>
        <taxon>Limnobacter</taxon>
    </lineage>
</organism>
<feature type="transmembrane region" description="Helical" evidence="25">
    <location>
        <begin position="266"/>
        <end position="284"/>
    </location>
</feature>
<accession>A0ABX6N1L1</accession>
<comment type="catalytic activity">
    <reaction evidence="19">
        <text>L-alanyl-L-lysine(out) = L-alanyl-L-lysine(in)</text>
        <dbReference type="Rhea" id="RHEA:79415"/>
        <dbReference type="ChEBI" id="CHEBI:192470"/>
    </reaction>
</comment>
<evidence type="ECO:0000256" key="8">
    <source>
        <dbReference type="ARBA" id="ARBA00044876"/>
    </source>
</evidence>
<evidence type="ECO:0000256" key="23">
    <source>
        <dbReference type="ARBA" id="ARBA00045709"/>
    </source>
</evidence>
<keyword evidence="4 25" id="KW-0812">Transmembrane</keyword>
<feature type="transmembrane region" description="Helical" evidence="25">
    <location>
        <begin position="395"/>
        <end position="417"/>
    </location>
</feature>
<dbReference type="PROSITE" id="PS50850">
    <property type="entry name" value="MFS"/>
    <property type="match status" value="1"/>
</dbReference>
<dbReference type="PANTHER" id="PTHR23512">
    <property type="entry name" value="MAJOR FACILITATOR SUPERFAMILY DOMAIN-CONTAINING PROTEIN 1"/>
    <property type="match status" value="1"/>
</dbReference>
<comment type="catalytic activity">
    <reaction evidence="17">
        <text>L-arginyl-glycine(out) = L-arginyl-glycine(in)</text>
        <dbReference type="Rhea" id="RHEA:79391"/>
        <dbReference type="ChEBI" id="CHEBI:229955"/>
    </reaction>
</comment>
<evidence type="ECO:0000313" key="27">
    <source>
        <dbReference type="EMBL" id="QJR28264.1"/>
    </source>
</evidence>
<feature type="transmembrane region" description="Helical" evidence="25">
    <location>
        <begin position="51"/>
        <end position="71"/>
    </location>
</feature>
<comment type="subcellular location">
    <subcellularLocation>
        <location evidence="1">Lysosome membrane</location>
        <topology evidence="1">Multi-pass membrane protein</topology>
    </subcellularLocation>
</comment>
<keyword evidence="3" id="KW-0813">Transport</keyword>
<evidence type="ECO:0000256" key="13">
    <source>
        <dbReference type="ARBA" id="ARBA00044893"/>
    </source>
</evidence>
<evidence type="ECO:0000256" key="5">
    <source>
        <dbReference type="ARBA" id="ARBA00022989"/>
    </source>
</evidence>
<dbReference type="InterPro" id="IPR011701">
    <property type="entry name" value="MFS"/>
</dbReference>
<dbReference type="InterPro" id="IPR020846">
    <property type="entry name" value="MFS_dom"/>
</dbReference>
<keyword evidence="5 25" id="KW-1133">Transmembrane helix</keyword>
<feature type="transmembrane region" description="Helical" evidence="25">
    <location>
        <begin position="320"/>
        <end position="344"/>
    </location>
</feature>
<evidence type="ECO:0000256" key="14">
    <source>
        <dbReference type="ARBA" id="ARBA00044898"/>
    </source>
</evidence>
<comment type="function">
    <text evidence="23">Lysosomal dipeptide uniporter that selectively exports lysine, arginine or histidine-containing dipeptides with a net positive charge from the lysosome lumen into the cytosol. Could play a role in a specific type of protein O-glycosylation indirectly regulating macrophages migration and tissue invasion. Also essential for liver homeostasis.</text>
</comment>
<feature type="transmembrane region" description="Helical" evidence="25">
    <location>
        <begin position="12"/>
        <end position="31"/>
    </location>
</feature>
<evidence type="ECO:0000256" key="1">
    <source>
        <dbReference type="ARBA" id="ARBA00004155"/>
    </source>
</evidence>
<comment type="catalytic activity">
    <reaction evidence="16">
        <text>L-lysyl-L-lysine(out) = L-lysyl-L-lysine(in)</text>
        <dbReference type="Rhea" id="RHEA:79403"/>
        <dbReference type="ChEBI" id="CHEBI:229956"/>
    </reaction>
</comment>
<comment type="catalytic activity">
    <reaction evidence="13">
        <text>L-alpha-aminoacyl-L-lysine(out) = L-alpha-aminoacyl-L-lysine(in)</text>
        <dbReference type="Rhea" id="RHEA:79383"/>
        <dbReference type="ChEBI" id="CHEBI:229966"/>
    </reaction>
</comment>
<dbReference type="Pfam" id="PF07690">
    <property type="entry name" value="MFS_1"/>
    <property type="match status" value="1"/>
</dbReference>
<evidence type="ECO:0000256" key="16">
    <source>
        <dbReference type="ARBA" id="ARBA00044900"/>
    </source>
</evidence>
<evidence type="ECO:0000256" key="22">
    <source>
        <dbReference type="ARBA" id="ARBA00045018"/>
    </source>
</evidence>
<comment type="similarity">
    <text evidence="2">Belongs to the major facilitator superfamily.</text>
</comment>
<gene>
    <name evidence="27" type="ORF">HKT17_00355</name>
</gene>
<evidence type="ECO:0000256" key="3">
    <source>
        <dbReference type="ARBA" id="ARBA00022448"/>
    </source>
</evidence>
<comment type="catalytic activity">
    <reaction evidence="11">
        <text>L-alpha-aminoacyl-L-histidine(out) = L-alpha-aminoacyl-L-histidine(in)</text>
        <dbReference type="Rhea" id="RHEA:79375"/>
        <dbReference type="ChEBI" id="CHEBI:229967"/>
    </reaction>
</comment>
<comment type="catalytic activity">
    <reaction evidence="18">
        <text>L-histidyl-L-alpha-amino acid(out) = L-histidyl-L-alpha-amino acid(in)</text>
        <dbReference type="Rhea" id="RHEA:79379"/>
        <dbReference type="ChEBI" id="CHEBI:229964"/>
    </reaction>
</comment>
<dbReference type="InterPro" id="IPR036259">
    <property type="entry name" value="MFS_trans_sf"/>
</dbReference>
<dbReference type="InterPro" id="IPR052187">
    <property type="entry name" value="MFSD1"/>
</dbReference>
<protein>
    <recommendedName>
        <fullName evidence="21">Lysosomal dipeptide transporter MFSD1</fullName>
    </recommendedName>
    <alternativeName>
        <fullName evidence="22">Major facilitator superfamily domain-containing protein 1</fullName>
    </alternativeName>
</protein>
<feature type="transmembrane region" description="Helical" evidence="25">
    <location>
        <begin position="83"/>
        <end position="101"/>
    </location>
</feature>
<comment type="catalytic activity">
    <reaction evidence="10">
        <text>L-alpha-aminoacyl-L-arginine(out) = L-alpha-aminoacyl-L-arginine(in)</text>
        <dbReference type="Rhea" id="RHEA:79367"/>
        <dbReference type="ChEBI" id="CHEBI:229968"/>
    </reaction>
</comment>
<evidence type="ECO:0000256" key="18">
    <source>
        <dbReference type="ARBA" id="ARBA00044912"/>
    </source>
</evidence>
<evidence type="ECO:0000256" key="19">
    <source>
        <dbReference type="ARBA" id="ARBA00044919"/>
    </source>
</evidence>
<feature type="transmembrane region" description="Helical" evidence="25">
    <location>
        <begin position="169"/>
        <end position="191"/>
    </location>
</feature>
<sequence>MSPNHLSPPPLRMSFIIWGLAAAFYLFGFFQRVTPGVLTEELSTTFDLSRAALGNLSAFYFYFYAAMQIPVGLLVDRIGPRKILTAGCILGGVGALMFGFAPTLGWAAVGRGLVGGSVAVAWVSMLMLVAQWFSPARFASMSGVSLAVGTMGAVLAGVPLRALSDLFGWRMVMGASGIIAVVLGLLIWIYVRDMPSQRGYKNHVAKRPAHEVTLPLLTALGHTLRFPAVWLIFWIPSGVCGAILTFTGLWGVPYLTTWHGLSVKEASLIITGMLIAFAAGSLFFGALSDKLKQRKLPYFLGAIFSISGFIVLGIQPELPIALVSVLLWATAFGGGSMVLSFGYVKESVPHHLGATAVGIVNLGVMVGPLVQQPVLGAILDHYAAAENITGAYSKAGMTLCMLVLAVWVGTSIVSLMLSRETHAKPRFA</sequence>
<evidence type="ECO:0000256" key="7">
    <source>
        <dbReference type="ARBA" id="ARBA00023228"/>
    </source>
</evidence>
<evidence type="ECO:0000256" key="4">
    <source>
        <dbReference type="ARBA" id="ARBA00022692"/>
    </source>
</evidence>
<comment type="catalytic activity">
    <reaction evidence="15">
        <text>L-arginyl-L-alpha-amino acid(out) = L-arginyl-L-alpha-amino acid(in)</text>
        <dbReference type="Rhea" id="RHEA:79371"/>
        <dbReference type="ChEBI" id="CHEBI:84315"/>
    </reaction>
</comment>
<comment type="catalytic activity">
    <reaction evidence="12">
        <text>L-lysyl-L-alpha-amino acid(out) = L-lysyl-L-alpha-amino acid(in)</text>
        <dbReference type="Rhea" id="RHEA:79387"/>
        <dbReference type="ChEBI" id="CHEBI:229965"/>
    </reaction>
</comment>
<evidence type="ECO:0000256" key="12">
    <source>
        <dbReference type="ARBA" id="ARBA00044891"/>
    </source>
</evidence>
<dbReference type="Gene3D" id="1.20.1250.20">
    <property type="entry name" value="MFS general substrate transporter like domains"/>
    <property type="match status" value="2"/>
</dbReference>
<evidence type="ECO:0000256" key="15">
    <source>
        <dbReference type="ARBA" id="ARBA00044899"/>
    </source>
</evidence>
<evidence type="ECO:0000259" key="26">
    <source>
        <dbReference type="PROSITE" id="PS50850"/>
    </source>
</evidence>
<name>A0ABX6N1L1_9BURK</name>
<evidence type="ECO:0000256" key="25">
    <source>
        <dbReference type="SAM" id="Phobius"/>
    </source>
</evidence>
<keyword evidence="6 25" id="KW-0472">Membrane</keyword>
<proteinExistence type="inferred from homology"/>
<dbReference type="PANTHER" id="PTHR23512:SF3">
    <property type="entry name" value="MAJOR FACILITATOR SUPERFAMILY DOMAIN-CONTAINING PROTEIN 1"/>
    <property type="match status" value="1"/>
</dbReference>
<comment type="catalytic activity">
    <reaction evidence="9">
        <text>L-histidyl-glycine(out) = L-histidyl-glycine(in)</text>
        <dbReference type="Rhea" id="RHEA:79395"/>
        <dbReference type="ChEBI" id="CHEBI:229957"/>
    </reaction>
</comment>
<dbReference type="Proteomes" id="UP000501130">
    <property type="component" value="Chromosome"/>
</dbReference>
<evidence type="ECO:0000256" key="24">
    <source>
        <dbReference type="ARBA" id="ARBA00046376"/>
    </source>
</evidence>
<feature type="transmembrane region" description="Helical" evidence="25">
    <location>
        <begin position="351"/>
        <end position="370"/>
    </location>
</feature>
<keyword evidence="28" id="KW-1185">Reference proteome</keyword>
<comment type="subunit">
    <text evidence="24">Homodimer. Interacts with lysosomal protein GLMP (via lumenal domain); the interaction starts while both proteins are still in the endoplasmic reticulum and is required for stabilization of MFSD1 in lysosomes but has no direct effect on its targeting to lysosomes or transporter activity.</text>
</comment>
<comment type="catalytic activity">
    <reaction evidence="14">
        <text>L-aspartyl-L-lysine(out) = L-aspartyl-L-lysine(in)</text>
        <dbReference type="Rhea" id="RHEA:79411"/>
        <dbReference type="ChEBI" id="CHEBI:229953"/>
    </reaction>
</comment>
<dbReference type="SUPFAM" id="SSF103473">
    <property type="entry name" value="MFS general substrate transporter"/>
    <property type="match status" value="1"/>
</dbReference>
<comment type="catalytic activity">
    <reaction evidence="20">
        <text>L-lysyl-glycine(out) = L-lysyl-glycine(in)</text>
        <dbReference type="Rhea" id="RHEA:79407"/>
        <dbReference type="ChEBI" id="CHEBI:191202"/>
    </reaction>
</comment>
<evidence type="ECO:0000256" key="20">
    <source>
        <dbReference type="ARBA" id="ARBA00044924"/>
    </source>
</evidence>
<evidence type="ECO:0000256" key="17">
    <source>
        <dbReference type="ARBA" id="ARBA00044903"/>
    </source>
</evidence>
<evidence type="ECO:0000256" key="21">
    <source>
        <dbReference type="ARBA" id="ARBA00044985"/>
    </source>
</evidence>
<evidence type="ECO:0000256" key="11">
    <source>
        <dbReference type="ARBA" id="ARBA00044884"/>
    </source>
</evidence>
<feature type="transmembrane region" description="Helical" evidence="25">
    <location>
        <begin position="228"/>
        <end position="254"/>
    </location>
</feature>
<comment type="catalytic activity">
    <reaction evidence="8">
        <text>L-lysyl-L-alanine(out) = L-lysyl-L-alanine(in)</text>
        <dbReference type="Rhea" id="RHEA:79399"/>
        <dbReference type="ChEBI" id="CHEBI:229954"/>
    </reaction>
</comment>
<feature type="transmembrane region" description="Helical" evidence="25">
    <location>
        <begin position="113"/>
        <end position="132"/>
    </location>
</feature>
<evidence type="ECO:0000256" key="2">
    <source>
        <dbReference type="ARBA" id="ARBA00008335"/>
    </source>
</evidence>
<evidence type="ECO:0000256" key="6">
    <source>
        <dbReference type="ARBA" id="ARBA00023136"/>
    </source>
</evidence>
<feature type="transmembrane region" description="Helical" evidence="25">
    <location>
        <begin position="296"/>
        <end position="314"/>
    </location>
</feature>
<dbReference type="EMBL" id="CP053084">
    <property type="protein sequence ID" value="QJR28264.1"/>
    <property type="molecule type" value="Genomic_DNA"/>
</dbReference>
<evidence type="ECO:0000313" key="28">
    <source>
        <dbReference type="Proteomes" id="UP000501130"/>
    </source>
</evidence>
<keyword evidence="7" id="KW-0458">Lysosome</keyword>
<evidence type="ECO:0000256" key="9">
    <source>
        <dbReference type="ARBA" id="ARBA00044878"/>
    </source>
</evidence>
<dbReference type="RefSeq" id="WP_171096950.1">
    <property type="nucleotide sequence ID" value="NZ_CP053084.1"/>
</dbReference>
<feature type="domain" description="Major facilitator superfamily (MFS) profile" evidence="26">
    <location>
        <begin position="16"/>
        <end position="422"/>
    </location>
</feature>